<protein>
    <submittedName>
        <fullName evidence="1">Uncharacterized protein</fullName>
    </submittedName>
</protein>
<proteinExistence type="predicted"/>
<accession>A0A645C397</accession>
<evidence type="ECO:0000313" key="1">
    <source>
        <dbReference type="EMBL" id="MPM69813.1"/>
    </source>
</evidence>
<sequence>MFSPGGVRPVKPFKKVRQLLRRDRGALIGDLKLCVAVRLLEIQLDGRALCPVFDGVVQKNGDCLLQLVKIAVDRDIRVDGRIVQRFPRLKRHRFKKQGAIRDRVGQRDSGKHGGTNHVVRPGQRQHLLHQRFHLPGLRLDVVRPTGGAGIERDGVHQLRIGENDRQRCFQLVGRVGQELVLLLPGALHRAGDPPGQKDRNAQKQY</sequence>
<gene>
    <name evidence="1" type="ORF">SDC9_116761</name>
</gene>
<dbReference type="EMBL" id="VSSQ01023094">
    <property type="protein sequence ID" value="MPM69813.1"/>
    <property type="molecule type" value="Genomic_DNA"/>
</dbReference>
<comment type="caution">
    <text evidence="1">The sequence shown here is derived from an EMBL/GenBank/DDBJ whole genome shotgun (WGS) entry which is preliminary data.</text>
</comment>
<reference evidence="1" key="1">
    <citation type="submission" date="2019-08" db="EMBL/GenBank/DDBJ databases">
        <authorList>
            <person name="Kucharzyk K."/>
            <person name="Murdoch R.W."/>
            <person name="Higgins S."/>
            <person name="Loffler F."/>
        </authorList>
    </citation>
    <scope>NUCLEOTIDE SEQUENCE</scope>
</reference>
<dbReference type="AlphaFoldDB" id="A0A645C397"/>
<organism evidence="1">
    <name type="scientific">bioreactor metagenome</name>
    <dbReference type="NCBI Taxonomy" id="1076179"/>
    <lineage>
        <taxon>unclassified sequences</taxon>
        <taxon>metagenomes</taxon>
        <taxon>ecological metagenomes</taxon>
    </lineage>
</organism>
<name>A0A645C397_9ZZZZ</name>